<comment type="caution">
    <text evidence="1">The sequence shown here is derived from an EMBL/GenBank/DDBJ whole genome shotgun (WGS) entry which is preliminary data.</text>
</comment>
<reference evidence="1" key="1">
    <citation type="submission" date="2021-03" db="EMBL/GenBank/DDBJ databases">
        <authorList>
            <consortium name="DOE Joint Genome Institute"/>
            <person name="Ahrendt S."/>
            <person name="Looney B.P."/>
            <person name="Miyauchi S."/>
            <person name="Morin E."/>
            <person name="Drula E."/>
            <person name="Courty P.E."/>
            <person name="Chicoki N."/>
            <person name="Fauchery L."/>
            <person name="Kohler A."/>
            <person name="Kuo A."/>
            <person name="Labutti K."/>
            <person name="Pangilinan J."/>
            <person name="Lipzen A."/>
            <person name="Riley R."/>
            <person name="Andreopoulos W."/>
            <person name="He G."/>
            <person name="Johnson J."/>
            <person name="Barry K.W."/>
            <person name="Grigoriev I.V."/>
            <person name="Nagy L."/>
            <person name="Hibbett D."/>
            <person name="Henrissat B."/>
            <person name="Matheny P.B."/>
            <person name="Labbe J."/>
            <person name="Martin F."/>
        </authorList>
    </citation>
    <scope>NUCLEOTIDE SEQUENCE</scope>
    <source>
        <strain evidence="1">HHB10654</strain>
    </source>
</reference>
<name>A0ACB8T6B6_9AGAM</name>
<protein>
    <submittedName>
        <fullName evidence="1">Uncharacterized protein</fullName>
    </submittedName>
</protein>
<dbReference type="Proteomes" id="UP000814140">
    <property type="component" value="Unassembled WGS sequence"/>
</dbReference>
<evidence type="ECO:0000313" key="1">
    <source>
        <dbReference type="EMBL" id="KAI0063465.1"/>
    </source>
</evidence>
<proteinExistence type="predicted"/>
<gene>
    <name evidence="1" type="ORF">BV25DRAFT_1883979</name>
</gene>
<dbReference type="EMBL" id="MU277203">
    <property type="protein sequence ID" value="KAI0063465.1"/>
    <property type="molecule type" value="Genomic_DNA"/>
</dbReference>
<reference evidence="1" key="2">
    <citation type="journal article" date="2022" name="New Phytol.">
        <title>Evolutionary transition to the ectomycorrhizal habit in the genomes of a hyperdiverse lineage of mushroom-forming fungi.</title>
        <authorList>
            <person name="Looney B."/>
            <person name="Miyauchi S."/>
            <person name="Morin E."/>
            <person name="Drula E."/>
            <person name="Courty P.E."/>
            <person name="Kohler A."/>
            <person name="Kuo A."/>
            <person name="LaButti K."/>
            <person name="Pangilinan J."/>
            <person name="Lipzen A."/>
            <person name="Riley R."/>
            <person name="Andreopoulos W."/>
            <person name="He G."/>
            <person name="Johnson J."/>
            <person name="Nolan M."/>
            <person name="Tritt A."/>
            <person name="Barry K.W."/>
            <person name="Grigoriev I.V."/>
            <person name="Nagy L.G."/>
            <person name="Hibbett D."/>
            <person name="Henrissat B."/>
            <person name="Matheny P.B."/>
            <person name="Labbe J."/>
            <person name="Martin F.M."/>
        </authorList>
    </citation>
    <scope>NUCLEOTIDE SEQUENCE</scope>
    <source>
        <strain evidence="1">HHB10654</strain>
    </source>
</reference>
<keyword evidence="2" id="KW-1185">Reference proteome</keyword>
<accession>A0ACB8T6B6</accession>
<sequence length="232" mass="25395">MHTATDNIALVAPRPVRLSTFSQLYASPHRAHSLRLVSAPVDSADRFRPSDDENDDPPDARPRRSGLPSEALEEFLSILRPALFPPQSPTLRARRYPITTLHDRSLSLSSKPLDRLENVPILSREEARTPAKASPRTPRPEIDENDSVPELTPPRLYGSGPLASPISRVHTRNPFQRHASYEGPYIPGTGLFLSSDAAQPAQTLLFPPASVSVSPAMVPLPSPTPSELENSL</sequence>
<evidence type="ECO:0000313" key="2">
    <source>
        <dbReference type="Proteomes" id="UP000814140"/>
    </source>
</evidence>
<organism evidence="1 2">
    <name type="scientific">Artomyces pyxidatus</name>
    <dbReference type="NCBI Taxonomy" id="48021"/>
    <lineage>
        <taxon>Eukaryota</taxon>
        <taxon>Fungi</taxon>
        <taxon>Dikarya</taxon>
        <taxon>Basidiomycota</taxon>
        <taxon>Agaricomycotina</taxon>
        <taxon>Agaricomycetes</taxon>
        <taxon>Russulales</taxon>
        <taxon>Auriscalpiaceae</taxon>
        <taxon>Artomyces</taxon>
    </lineage>
</organism>